<proteinExistence type="predicted"/>
<name>A0A285EE26_9ACTN</name>
<dbReference type="RefSeq" id="WP_097206471.1">
    <property type="nucleotide sequence ID" value="NZ_JACHXB010000002.1"/>
</dbReference>
<organism evidence="2 3">
    <name type="scientific">Geodermatophilus sabuli</name>
    <dbReference type="NCBI Taxonomy" id="1564158"/>
    <lineage>
        <taxon>Bacteria</taxon>
        <taxon>Bacillati</taxon>
        <taxon>Actinomycetota</taxon>
        <taxon>Actinomycetes</taxon>
        <taxon>Geodermatophilales</taxon>
        <taxon>Geodermatophilaceae</taxon>
        <taxon>Geodermatophilus</taxon>
    </lineage>
</organism>
<dbReference type="Proteomes" id="UP000219514">
    <property type="component" value="Unassembled WGS sequence"/>
</dbReference>
<feature type="domain" description="SnoaL-like" evidence="1">
    <location>
        <begin position="5"/>
        <end position="107"/>
    </location>
</feature>
<sequence length="116" mass="12880">MDPLDRLYASFARRDVEALTAAMTEDVDWPNGWEGGRLVGRAAVADYWRRQWAQISPSVRPVRTTTLPDGRVAVDVQLVVRSPDGAVLSRSAVRHVYTFRGELVARMDVEDAGAPL</sequence>
<dbReference type="SUPFAM" id="SSF54427">
    <property type="entry name" value="NTF2-like"/>
    <property type="match status" value="1"/>
</dbReference>
<dbReference type="Pfam" id="PF12680">
    <property type="entry name" value="SnoaL_2"/>
    <property type="match status" value="1"/>
</dbReference>
<dbReference type="AlphaFoldDB" id="A0A285EE26"/>
<protein>
    <submittedName>
        <fullName evidence="2">SnoaL-like domain-containing protein</fullName>
    </submittedName>
</protein>
<dbReference type="Gene3D" id="3.10.450.50">
    <property type="match status" value="1"/>
</dbReference>
<evidence type="ECO:0000313" key="3">
    <source>
        <dbReference type="Proteomes" id="UP000219514"/>
    </source>
</evidence>
<gene>
    <name evidence="2" type="ORF">SAMN06893097_104168</name>
</gene>
<reference evidence="2 3" key="1">
    <citation type="submission" date="2017-09" db="EMBL/GenBank/DDBJ databases">
        <authorList>
            <person name="Ehlers B."/>
            <person name="Leendertz F.H."/>
        </authorList>
    </citation>
    <scope>NUCLEOTIDE SEQUENCE [LARGE SCALE GENOMIC DNA]</scope>
    <source>
        <strain evidence="2 3">DSM 46844</strain>
    </source>
</reference>
<dbReference type="InterPro" id="IPR032710">
    <property type="entry name" value="NTF2-like_dom_sf"/>
</dbReference>
<keyword evidence="3" id="KW-1185">Reference proteome</keyword>
<accession>A0A285EE26</accession>
<evidence type="ECO:0000259" key="1">
    <source>
        <dbReference type="Pfam" id="PF12680"/>
    </source>
</evidence>
<evidence type="ECO:0000313" key="2">
    <source>
        <dbReference type="EMBL" id="SNX96454.1"/>
    </source>
</evidence>
<dbReference type="EMBL" id="OBDO01000004">
    <property type="protein sequence ID" value="SNX96454.1"/>
    <property type="molecule type" value="Genomic_DNA"/>
</dbReference>
<dbReference type="OrthoDB" id="1353852at2"/>
<dbReference type="InterPro" id="IPR037401">
    <property type="entry name" value="SnoaL-like"/>
</dbReference>